<reference evidence="9 10" key="1">
    <citation type="submission" date="2017-07" db="EMBL/GenBank/DDBJ databases">
        <title>The complete genome sequence of Bacillus mesonae strain H20-5, an efficient strain improving plant abiotic stress resistance.</title>
        <authorList>
            <person name="Kim S.Y."/>
            <person name="Song H."/>
            <person name="Sang M.K."/>
            <person name="Weon H.-Y."/>
            <person name="Song J."/>
        </authorList>
    </citation>
    <scope>NUCLEOTIDE SEQUENCE [LARGE SCALE GENOMIC DNA]</scope>
    <source>
        <strain evidence="9 10">H20-5</strain>
    </source>
</reference>
<feature type="region of interest" description="Disordered" evidence="7">
    <location>
        <begin position="152"/>
        <end position="243"/>
    </location>
</feature>
<dbReference type="Gene3D" id="3.90.1720.10">
    <property type="entry name" value="endopeptidase domain like (from Nostoc punctiforme)"/>
    <property type="match status" value="1"/>
</dbReference>
<dbReference type="InterPro" id="IPR038765">
    <property type="entry name" value="Papain-like_cys_pep_sf"/>
</dbReference>
<dbReference type="InterPro" id="IPR057309">
    <property type="entry name" value="PcsB_CC"/>
</dbReference>
<protein>
    <recommendedName>
        <fullName evidence="8">NlpC/P60 domain-containing protein</fullName>
    </recommendedName>
</protein>
<keyword evidence="2" id="KW-0645">Protease</keyword>
<feature type="coiled-coil region" evidence="6">
    <location>
        <begin position="13"/>
        <end position="58"/>
    </location>
</feature>
<dbReference type="InterPro" id="IPR051202">
    <property type="entry name" value="Peptidase_C40"/>
</dbReference>
<dbReference type="AlphaFoldDB" id="A0A3Q9QWH1"/>
<evidence type="ECO:0000259" key="8">
    <source>
        <dbReference type="PROSITE" id="PS51935"/>
    </source>
</evidence>
<dbReference type="Pfam" id="PF00877">
    <property type="entry name" value="NLPC_P60"/>
    <property type="match status" value="1"/>
</dbReference>
<feature type="domain" description="NlpC/P60" evidence="8">
    <location>
        <begin position="243"/>
        <end position="359"/>
    </location>
</feature>
<accession>A0A3Q9QWH1</accession>
<evidence type="ECO:0000256" key="1">
    <source>
        <dbReference type="ARBA" id="ARBA00007074"/>
    </source>
</evidence>
<name>A0A3Q9QWH1_9BACI</name>
<dbReference type="KEGG" id="nmk:CHR53_06315"/>
<evidence type="ECO:0000256" key="2">
    <source>
        <dbReference type="ARBA" id="ARBA00022670"/>
    </source>
</evidence>
<evidence type="ECO:0000256" key="6">
    <source>
        <dbReference type="SAM" id="Coils"/>
    </source>
</evidence>
<evidence type="ECO:0000256" key="5">
    <source>
        <dbReference type="ARBA" id="ARBA00022807"/>
    </source>
</evidence>
<dbReference type="Proteomes" id="UP000282892">
    <property type="component" value="Chromosome"/>
</dbReference>
<evidence type="ECO:0000256" key="7">
    <source>
        <dbReference type="SAM" id="MobiDB-lite"/>
    </source>
</evidence>
<evidence type="ECO:0000313" key="10">
    <source>
        <dbReference type="Proteomes" id="UP000282892"/>
    </source>
</evidence>
<dbReference type="Pfam" id="PF24568">
    <property type="entry name" value="CC_PcsB"/>
    <property type="match status" value="1"/>
</dbReference>
<dbReference type="GO" id="GO:0008234">
    <property type="term" value="F:cysteine-type peptidase activity"/>
    <property type="evidence" value="ECO:0007669"/>
    <property type="project" value="UniProtKB-KW"/>
</dbReference>
<organism evidence="9 10">
    <name type="scientific">Neobacillus mesonae</name>
    <dbReference type="NCBI Taxonomy" id="1193713"/>
    <lineage>
        <taxon>Bacteria</taxon>
        <taxon>Bacillati</taxon>
        <taxon>Bacillota</taxon>
        <taxon>Bacilli</taxon>
        <taxon>Bacillales</taxon>
        <taxon>Bacillaceae</taxon>
        <taxon>Neobacillus</taxon>
    </lineage>
</organism>
<keyword evidence="4" id="KW-0378">Hydrolase</keyword>
<dbReference type="PANTHER" id="PTHR47053:SF1">
    <property type="entry name" value="MUREIN DD-ENDOPEPTIDASE MEPH-RELATED"/>
    <property type="match status" value="1"/>
</dbReference>
<proteinExistence type="inferred from homology"/>
<feature type="compositionally biased region" description="Low complexity" evidence="7">
    <location>
        <begin position="192"/>
        <end position="208"/>
    </location>
</feature>
<evidence type="ECO:0000313" key="9">
    <source>
        <dbReference type="EMBL" id="AZU64870.1"/>
    </source>
</evidence>
<dbReference type="PROSITE" id="PS51935">
    <property type="entry name" value="NLPC_P60"/>
    <property type="match status" value="1"/>
</dbReference>
<feature type="compositionally biased region" description="Low complexity" evidence="7">
    <location>
        <begin position="229"/>
        <end position="243"/>
    </location>
</feature>
<keyword evidence="5" id="KW-0788">Thiol protease</keyword>
<evidence type="ECO:0000256" key="3">
    <source>
        <dbReference type="ARBA" id="ARBA00022729"/>
    </source>
</evidence>
<gene>
    <name evidence="9" type="ORF">CHR53_06315</name>
</gene>
<dbReference type="PANTHER" id="PTHR47053">
    <property type="entry name" value="MUREIN DD-ENDOPEPTIDASE MEPH-RELATED"/>
    <property type="match status" value="1"/>
</dbReference>
<feature type="compositionally biased region" description="Basic and acidic residues" evidence="7">
    <location>
        <begin position="164"/>
        <end position="191"/>
    </location>
</feature>
<dbReference type="EMBL" id="CP022572">
    <property type="protein sequence ID" value="AZU64870.1"/>
    <property type="molecule type" value="Genomic_DNA"/>
</dbReference>
<keyword evidence="6" id="KW-0175">Coiled coil</keyword>
<dbReference type="GO" id="GO:0006508">
    <property type="term" value="P:proteolysis"/>
    <property type="evidence" value="ECO:0007669"/>
    <property type="project" value="UniProtKB-KW"/>
</dbReference>
<dbReference type="OrthoDB" id="9813368at2"/>
<evidence type="ECO:0000256" key="4">
    <source>
        <dbReference type="ARBA" id="ARBA00022801"/>
    </source>
</evidence>
<comment type="similarity">
    <text evidence="1">Belongs to the peptidase C40 family.</text>
</comment>
<keyword evidence="3" id="KW-0732">Signal</keyword>
<dbReference type="SUPFAM" id="SSF54001">
    <property type="entry name" value="Cysteine proteinases"/>
    <property type="match status" value="1"/>
</dbReference>
<keyword evidence="10" id="KW-1185">Reference proteome</keyword>
<dbReference type="STRING" id="1193713.GCA_001636315_03796"/>
<dbReference type="Gene3D" id="6.10.250.3150">
    <property type="match status" value="1"/>
</dbReference>
<dbReference type="InterPro" id="IPR000064">
    <property type="entry name" value="NLP_P60_dom"/>
</dbReference>
<sequence length="359" mass="40102">MLDDRIIMAMEKSQALKEEINKQQGKIKETETEIEEAKKALEIHKEVYSERLKSLQSEGKESLATYAELLLSSDDFSQFLTRFTAISAILQNDSDLLTGLNEKQQALNNAEEKLHNELNNLKQNQNELAAEQQKIEVDKKEIAKELEATKSKLQNQKDQYAQQEAEKEAARQARLAEQRAQEQARQAERQRSQTQTQTQPEQRVQNQEKPQVQSEQRQERPKASVNNESKAASSDDGGGSTASASASQVIANAKKYLGVPYVWGGTTPSGFDCSGFTSYVFRSVGISLPRVSRDQQRVGTRISTSQVRPGDLVFRGNPAHHVGIYIGNGQYIHAPQTGDVVKISPYNPSKFTTAARVLH</sequence>